<keyword evidence="3" id="KW-1185">Reference proteome</keyword>
<feature type="transmembrane region" description="Helical" evidence="1">
    <location>
        <begin position="82"/>
        <end position="105"/>
    </location>
</feature>
<accession>F0QTV7</accession>
<dbReference type="KEGG" id="vmo:VMUT_0360"/>
<gene>
    <name evidence="2" type="ordered locus">VMUT_0360</name>
</gene>
<dbReference type="OrthoDB" id="28690at2157"/>
<dbReference type="Proteomes" id="UP000007485">
    <property type="component" value="Chromosome"/>
</dbReference>
<dbReference type="STRING" id="985053.VMUT_0360"/>
<feature type="transmembrane region" description="Helical" evidence="1">
    <location>
        <begin position="178"/>
        <end position="208"/>
    </location>
</feature>
<dbReference type="EMBL" id="CP002529">
    <property type="protein sequence ID" value="ADY00573.1"/>
    <property type="molecule type" value="Genomic_DNA"/>
</dbReference>
<evidence type="ECO:0000313" key="3">
    <source>
        <dbReference type="Proteomes" id="UP000007485"/>
    </source>
</evidence>
<dbReference type="GeneID" id="10288012"/>
<sequence>MAIDFLEHGIGYIRWSLLIISADTITLTLLLFLSLLITPMAAYVFTVIISYFLLISTVIPYVLIVLFWLLGFRDLTRYSRRYLIGFIGSVITTSSYFINIAYMGYLMANELTGNALIPQPIMLEPLILTYNKYFIVFSLYLPLPIFASLILGVLGSVLSMLALYRLGGDFNVTRTRISALISIVGILTIETPLIGGLLISIGTALLTLNLGKILSELSKVESY</sequence>
<reference evidence="2 3" key="1">
    <citation type="journal article" date="2011" name="J. Bacteriol.">
        <title>Complete genome sequence of 'Vulcanisaeta moutnovskia' strain 768-28, a novel member of the hyperthermophilic crenarchaeal genus vulcanisaeta.</title>
        <authorList>
            <person name="Gumerov V.M."/>
            <person name="Mardanov A.V."/>
            <person name="Beletsky A.V."/>
            <person name="Prokofeva M.I."/>
            <person name="Bonch-Osmolovskaya E.A."/>
            <person name="Ravin N.V."/>
            <person name="Skryabin K.G."/>
        </authorList>
    </citation>
    <scope>NUCLEOTIDE SEQUENCE [LARGE SCALE GENOMIC DNA]</scope>
    <source>
        <strain evidence="2 3">768-28</strain>
    </source>
</reference>
<organism evidence="2 3">
    <name type="scientific">Vulcanisaeta moutnovskia (strain 768-28)</name>
    <dbReference type="NCBI Taxonomy" id="985053"/>
    <lineage>
        <taxon>Archaea</taxon>
        <taxon>Thermoproteota</taxon>
        <taxon>Thermoprotei</taxon>
        <taxon>Thermoproteales</taxon>
        <taxon>Thermoproteaceae</taxon>
        <taxon>Vulcanisaeta</taxon>
    </lineage>
</organism>
<evidence type="ECO:0000256" key="1">
    <source>
        <dbReference type="SAM" id="Phobius"/>
    </source>
</evidence>
<feature type="transmembrane region" description="Helical" evidence="1">
    <location>
        <begin position="43"/>
        <end position="70"/>
    </location>
</feature>
<keyword evidence="1" id="KW-0472">Membrane</keyword>
<name>F0QTV7_VULM7</name>
<proteinExistence type="predicted"/>
<keyword evidence="1" id="KW-0812">Transmembrane</keyword>
<keyword evidence="1" id="KW-1133">Transmembrane helix</keyword>
<dbReference type="eggNOG" id="arCOG13894">
    <property type="taxonomic scope" value="Archaea"/>
</dbReference>
<feature type="transmembrane region" description="Helical" evidence="1">
    <location>
        <begin position="12"/>
        <end position="37"/>
    </location>
</feature>
<feature type="transmembrane region" description="Helical" evidence="1">
    <location>
        <begin position="133"/>
        <end position="166"/>
    </location>
</feature>
<dbReference type="HOGENOM" id="CLU_1253654_0_0_2"/>
<protein>
    <submittedName>
        <fullName evidence="2">Uncharacterized protein</fullName>
    </submittedName>
</protein>
<dbReference type="AlphaFoldDB" id="F0QTV7"/>
<evidence type="ECO:0000313" key="2">
    <source>
        <dbReference type="EMBL" id="ADY00573.1"/>
    </source>
</evidence>
<dbReference type="RefSeq" id="WP_013603736.1">
    <property type="nucleotide sequence ID" value="NC_015151.1"/>
</dbReference>